<dbReference type="SUPFAM" id="SSF52540">
    <property type="entry name" value="P-loop containing nucleoside triphosphate hydrolases"/>
    <property type="match status" value="1"/>
</dbReference>
<dbReference type="Proteomes" id="UP000000689">
    <property type="component" value="Chromosome 11"/>
</dbReference>
<evidence type="ECO:0000256" key="4">
    <source>
        <dbReference type="ARBA" id="ARBA00063730"/>
    </source>
</evidence>
<dbReference type="RefSeq" id="XP_003672585.1">
    <property type="nucleotide sequence ID" value="XM_003672537.1"/>
</dbReference>
<dbReference type="Gene3D" id="3.40.50.300">
    <property type="entry name" value="P-loop containing nucleotide triphosphate hydrolases"/>
    <property type="match status" value="1"/>
</dbReference>
<evidence type="ECO:0000313" key="5">
    <source>
        <dbReference type="EMBL" id="CCD27342.1"/>
    </source>
</evidence>
<dbReference type="GO" id="GO:0005737">
    <property type="term" value="C:cytoplasm"/>
    <property type="evidence" value="ECO:0007669"/>
    <property type="project" value="EnsemblFungi"/>
</dbReference>
<dbReference type="PANTHER" id="PTHR12435">
    <property type="match status" value="1"/>
</dbReference>
<gene>
    <name evidence="5" type="primary">NDAI0K01510</name>
    <name evidence="5" type="ordered locus">NDAI_0K01510</name>
</gene>
<dbReference type="OrthoDB" id="9972657at2759"/>
<dbReference type="InterPro" id="IPR027417">
    <property type="entry name" value="P-loop_NTPase"/>
</dbReference>
<proteinExistence type="inferred from homology"/>
<dbReference type="eggNOG" id="KOG3062">
    <property type="taxonomic scope" value="Eukaryota"/>
</dbReference>
<keyword evidence="2" id="KW-0067">ATP-binding</keyword>
<protein>
    <recommendedName>
        <fullName evidence="7">Protein KTI12</fullName>
    </recommendedName>
</protein>
<dbReference type="FunFam" id="3.40.50.300:FF:000827">
    <property type="entry name" value="KTI12 chromatin-associated homolog"/>
    <property type="match status" value="1"/>
</dbReference>
<dbReference type="GO" id="GO:0002098">
    <property type="term" value="P:tRNA wobble uridine modification"/>
    <property type="evidence" value="ECO:0007669"/>
    <property type="project" value="EnsemblFungi"/>
</dbReference>
<dbReference type="HOGENOM" id="CLU_027147_2_0_1"/>
<dbReference type="GO" id="GO:0005634">
    <property type="term" value="C:nucleus"/>
    <property type="evidence" value="ECO:0007669"/>
    <property type="project" value="EnsemblFungi"/>
</dbReference>
<organism evidence="5 6">
    <name type="scientific">Naumovozyma dairenensis (strain ATCC 10597 / BCRC 20456 / CBS 421 / NBRC 0211 / NRRL Y-12639)</name>
    <name type="common">Saccharomyces dairenensis</name>
    <dbReference type="NCBI Taxonomy" id="1071378"/>
    <lineage>
        <taxon>Eukaryota</taxon>
        <taxon>Fungi</taxon>
        <taxon>Dikarya</taxon>
        <taxon>Ascomycota</taxon>
        <taxon>Saccharomycotina</taxon>
        <taxon>Saccharomycetes</taxon>
        <taxon>Saccharomycetales</taxon>
        <taxon>Saccharomycetaceae</taxon>
        <taxon>Naumovozyma</taxon>
    </lineage>
</organism>
<dbReference type="GO" id="GO:0003682">
    <property type="term" value="F:chromatin binding"/>
    <property type="evidence" value="ECO:0007669"/>
    <property type="project" value="EnsemblFungi"/>
</dbReference>
<dbReference type="OMA" id="THSRWDK"/>
<evidence type="ECO:0008006" key="7">
    <source>
        <dbReference type="Google" id="ProtNLM"/>
    </source>
</evidence>
<dbReference type="EMBL" id="HE580277">
    <property type="protein sequence ID" value="CCD27342.1"/>
    <property type="molecule type" value="Genomic_DNA"/>
</dbReference>
<evidence type="ECO:0000256" key="1">
    <source>
        <dbReference type="ARBA" id="ARBA00022741"/>
    </source>
</evidence>
<keyword evidence="1" id="KW-0547">Nucleotide-binding</keyword>
<reference evidence="5 6" key="1">
    <citation type="journal article" date="2011" name="Proc. Natl. Acad. Sci. U.S.A.">
        <title>Evolutionary erosion of yeast sex chromosomes by mating-type switching accidents.</title>
        <authorList>
            <person name="Gordon J.L."/>
            <person name="Armisen D."/>
            <person name="Proux-Wera E."/>
            <person name="Oheigeartaigh S.S."/>
            <person name="Byrne K.P."/>
            <person name="Wolfe K.H."/>
        </authorList>
    </citation>
    <scope>NUCLEOTIDE SEQUENCE [LARGE SCALE GENOMIC DNA]</scope>
    <source>
        <strain evidence="6">ATCC 10597 / BCRC 20456 / CBS 421 / NBRC 0211 / NRRL Y-12639</strain>
    </source>
</reference>
<dbReference type="Pfam" id="PF08433">
    <property type="entry name" value="KTI12"/>
    <property type="match status" value="1"/>
</dbReference>
<dbReference type="GeneID" id="11497709"/>
<evidence type="ECO:0000313" key="6">
    <source>
        <dbReference type="Proteomes" id="UP000000689"/>
    </source>
</evidence>
<accession>G0WHT1</accession>
<dbReference type="KEGG" id="ndi:NDAI_0K01510"/>
<evidence type="ECO:0000256" key="3">
    <source>
        <dbReference type="ARBA" id="ARBA00025768"/>
    </source>
</evidence>
<comment type="similarity">
    <text evidence="3">Belongs to the KTI12 family.</text>
</comment>
<dbReference type="STRING" id="1071378.G0WHT1"/>
<name>G0WHT1_NAUDC</name>
<comment type="subunit">
    <text evidence="4">Interacts with the elongator complex.</text>
</comment>
<keyword evidence="6" id="KW-1185">Reference proteome</keyword>
<dbReference type="GO" id="GO:0006357">
    <property type="term" value="P:regulation of transcription by RNA polymerase II"/>
    <property type="evidence" value="ECO:0007669"/>
    <property type="project" value="EnsemblFungi"/>
</dbReference>
<evidence type="ECO:0000256" key="2">
    <source>
        <dbReference type="ARBA" id="ARBA00022840"/>
    </source>
</evidence>
<dbReference type="AlphaFoldDB" id="G0WHT1"/>
<sequence length="320" mass="37044">MPLILFTGYPCSGKTTMAKELMSLLNEKIKSEPSLSKYTITYHSDETLGIEHSDYITSQSERKLRSKITSAVKRDLSKTNIVIVDSLNYIKGFRYQLHCEVKNLSTTFSLIQIMCPYETTIQWNDDKPDFTTKWDHELIDQLIQRYEEPNPQNRWDSPLFPILINTDTMQDHFDNICSAIFKTNKNSKITGNNKNLDPLNNALNKPNSVTILKPANKENFIQVIDSECAKIIKIIMNHIKTMESIGNYSNNSTRIIVSENVTDINDDRCVYVDLPLSNVNLAKLQRLKRQFVALNRVRDMDTDRIMPLFADYLNRYLNDE</sequence>
<dbReference type="InterPro" id="IPR013641">
    <property type="entry name" value="KTI12/PSTK"/>
</dbReference>
<dbReference type="GO" id="GO:0005524">
    <property type="term" value="F:ATP binding"/>
    <property type="evidence" value="ECO:0007669"/>
    <property type="project" value="UniProtKB-KW"/>
</dbReference>